<dbReference type="InterPro" id="IPR017441">
    <property type="entry name" value="Protein_kinase_ATP_BS"/>
</dbReference>
<feature type="region of interest" description="Disordered" evidence="15">
    <location>
        <begin position="993"/>
        <end position="1016"/>
    </location>
</feature>
<dbReference type="InterPro" id="IPR008271">
    <property type="entry name" value="Ser/Thr_kinase_AS"/>
</dbReference>
<name>A0A8B7YZ19_ACAPL</name>
<dbReference type="InterPro" id="IPR032675">
    <property type="entry name" value="LRR_dom_sf"/>
</dbReference>
<keyword evidence="8" id="KW-0418">Kinase</keyword>
<reference evidence="19" key="1">
    <citation type="submission" date="2025-08" db="UniProtKB">
        <authorList>
            <consortium name="RefSeq"/>
        </authorList>
    </citation>
    <scope>IDENTIFICATION</scope>
</reference>
<dbReference type="SUPFAM" id="SSF48403">
    <property type="entry name" value="Ankyrin repeat"/>
    <property type="match status" value="1"/>
</dbReference>
<dbReference type="SUPFAM" id="SSF48371">
    <property type="entry name" value="ARM repeat"/>
    <property type="match status" value="2"/>
</dbReference>
<dbReference type="Gene3D" id="3.40.50.300">
    <property type="entry name" value="P-loop containing nucleotide triphosphate hydrolases"/>
    <property type="match status" value="1"/>
</dbReference>
<dbReference type="OrthoDB" id="1866797at2759"/>
<dbReference type="PROSITE" id="PS51450">
    <property type="entry name" value="LRR"/>
    <property type="match status" value="3"/>
</dbReference>
<dbReference type="InterPro" id="IPR036322">
    <property type="entry name" value="WD40_repeat_dom_sf"/>
</dbReference>
<dbReference type="SMART" id="SM00364">
    <property type="entry name" value="LRR_BAC"/>
    <property type="match status" value="6"/>
</dbReference>
<keyword evidence="4" id="KW-0433">Leucine-rich repeat</keyword>
<keyword evidence="10" id="KW-0342">GTP-binding</keyword>
<dbReference type="NCBIfam" id="TIGR00231">
    <property type="entry name" value="small_GTP"/>
    <property type="match status" value="1"/>
</dbReference>
<keyword evidence="9 14" id="KW-0067">ATP-binding</keyword>
<comment type="catalytic activity">
    <reaction evidence="11">
        <text>L-threonyl-[protein] + ATP = O-phospho-L-threonyl-[protein] + ADP + H(+)</text>
        <dbReference type="Rhea" id="RHEA:46608"/>
        <dbReference type="Rhea" id="RHEA-COMP:11060"/>
        <dbReference type="Rhea" id="RHEA-COMP:11605"/>
        <dbReference type="ChEBI" id="CHEBI:15378"/>
        <dbReference type="ChEBI" id="CHEBI:30013"/>
        <dbReference type="ChEBI" id="CHEBI:30616"/>
        <dbReference type="ChEBI" id="CHEBI:61977"/>
        <dbReference type="ChEBI" id="CHEBI:456216"/>
        <dbReference type="EC" id="2.7.11.1"/>
    </reaction>
</comment>
<dbReference type="SMART" id="SM00175">
    <property type="entry name" value="RAB"/>
    <property type="match status" value="1"/>
</dbReference>
<dbReference type="EC" id="2.7.11.1" evidence="2"/>
<sequence length="2748" mass="309036">MASLQACQDDSLLTVYQQRALDLLLRLKHEFDPRHLGEACRELTSLVLKHSDCVQILEDYHAHRPVMDMMEHRTYEADIQQAGHEALSAMMSVSNKLRDLIQKRNVHQDVLEIMSKHTTDSGVQTAAMKVITFLAMSANICNTLMEEQILESVVQTMQNFPDDAGLQKVANQALRQLLAEDSSVQVDFVDSKKHHPIITALRNHPGDPGVQEEALWLLAVLADSEENYDILLQENHKLLVTAMRSFPNVEGVQTAGFAFMKAVAINIESQQLLEVNGASQLVLSGIRTFRQSTDIQTLGFSILTKLTDVIFRPSSTSAIEAPAEDNWLPDVFMGLTLHLDNVDCQEAGCSALSKLIEKRPQVLKGIESISIENAVLASLRVHGQREVGIFIASCASVYSLVITSERMRESFMEKGTYMDIQAGMNTHKQSVKAQAVACKACMGLCLFSPEDKEALALVGVQVEIFNALKMYPDRLDVLEAAIGAIACLADVDIVRYQCMVEGIHELILQSMVSHPDNRSIQELALEAMAVLSTADGMAELLCEAGALAYTVETMARYGHFEGIQQKGSILLQALVAEQKSIDNVPVARQVAKALVTAMKKFRHDPNVLAESCVAMQLLAETSKQIGHVFVENDAHEELFYIIETYSSDKVLIDLACECLYVLCWKWDFKKDLLLWACRQNKLKGVEVLLQLSANVNIGKGRETPLCLAVQKGNTDMVKLLLKQGVSDIHTALHLALELHHDTITGLLLQHMGHDKDGGVATWSGLGLTVLQPLWFYPTFLGQIGQASPSTRGNSSTVQIASRIRHTEENRAKRRQAVFNLLSEVDGSLSSNLAPVVRTSSLNILVAADRELYPGSPPPKGSPLLPISPEKDSAQSVFQVGEANATDFTCTENAAFLPDTLDTSAFSLGEEQEQGQTILERPRNHERSKSLHGTDTEVDNLTKAMNRRRQRSAGEMDMIRKVSSSFVPWRKSLSSANLPINPDDPRCLESLQRGLREQSSVRESFSGGSSSRPQSPSLLSIESYINIRSRSQPEIEMRSALSVSQESSEDRYQSPLERSQARSKVSQVFSFGSVSDSSTTDMEYAESSQPSGVMPDVVPTVSPSTTQWHSTPVQRKNRRSSRHMLHLGQSMLDVPEASEIHVHLLDLSANRITDLQCLAQSEGRLMGQFAFLEKLDLSNNALEELPSQFTQALPRLQNLDLRNNQFQTLPVHVFGNGRLQTLDMSGNKINDMTEEPLEVSFSLVDLNLSNNCIEEFPSWIGQYAPALVTLSLARNHLKELPAMSVEMTRLQTLDLSCNELSHIPSKFMWNCDSLDYLNVSCNQLKILPEELGELLCSLTTLKMAANNLALPEPPYIPRMILQLPWLRSIDLSNNNLTGVPPPKEWKSQGLREILLGHNKIKKLDLSESIRPWQKLERLALNNNQLSQVPKEIGQILTLTSLDFSNNPKITCIPDELGKLARLWELPLDGLKLDLDPSILKGRTKDIIGFLNQKLKQSVPYYRMKLMLVGYGGRGKSTLLARLQKQKRSKKEANVATVGIKVSDWKIQVRSNKKTVDFCLNTWDFAGQEDFYSMHPCFLTGRALFLVVYDVSRGPEEVKTLRPWLLTIQALAPSCPVVVVGTHKDKIPKDKEVEFISDMEMRVRSLCQSPGFPEIMGFRVVSCTSENEGLEALRRLVVELIETCKIKGQPVLGQMIPYSYQRLEELLREEARKMKENKEAPVVMRRRLLQLVREHSLQLDNDELSQAVRFLHETGILLHYNDPVQQLKEMYFVDPEWLCKIMALVVTVREINPFISPNGQMRISDLPILFTRTEDLPIKRLLPQYLKLLEKFEVALPITDTELLIPCKMPSQKPAITLPCSSRQDLLHRLYDMPYVPIGLWSRLILRLLVFSTQMLQTPSSVASACNDDISKVTKYWREGIYVCWSREAFFCVESLRKGRDGLKITVPQTKDGNRLLGLLCDHADDLIEEWFPGLTEMDPLQGKTLVQRMVPCVLCEENKNHQFMLDELIERSEVNDYIVCPNHMDMQVPLKLLAPDVMLADLDDRFHIDPKLLQFSPSSSHMLGDGSFGSVYKAKYKDQYVAVKMFGMSPDVHPHRLLRQEVTILRQLQHPSLVSMEGVGLNPRVLVIELAQLGSLASVLRNKKLTSRSLQHRIALQVAEGLMFLHEHRIVYRDLKPDNILIFSLSLGTLHNAKIADYGISKFATPYGLRAPEGTPGYRAPEVIRGLSTYNTEVDIYSFGILLYEMVTGGHKPFEELEFRAELDEAVMKGRQLLPLTYSGVPPWPDLQELIDYCLEHVPQHRPTSEQVFKWLNSAELLCLKREYPLLMDVCVECMAVRFYRSEGVECQEVWLAGGDRKATMVSWIQPLNIDPENSIQGMMLHKGRALCMTAIGEYAMVIGTQCGELCVCDLSSSPYRLKHTLPKLGDAVVCLAYWKRDQEASLLFAGLANGRLAIYKANRLQSDKDCQPDKMLHIGSRDEPIKSITLTRNKIWLAYSSKVISLNIYNLESDTSTVLEPDQEERPAMVKCMAVDKAIWLCRRNSSIIEVWDVSRRKMTHTINVAEFISKEDAAEPSNCYIKSLLLQPRVALWVGTAGGHLILIDTNTHQLVSISKRYTSNLRAMVAVKGHGLMKFNAVIVTSGSGFVRRPPVPEHTDTQYTHVLVWDADLKSQVRYLQSDMERRRQTESQAMKSWHKFPLGPYRHQRGRRVSEGQFAFSNDFGRSPGLKGRLRRMSVMSLHVGSPPLFIF</sequence>
<evidence type="ECO:0000256" key="1">
    <source>
        <dbReference type="ARBA" id="ARBA00001946"/>
    </source>
</evidence>
<feature type="compositionally biased region" description="Low complexity" evidence="15">
    <location>
        <begin position="1000"/>
        <end position="1016"/>
    </location>
</feature>
<dbReference type="InterPro" id="IPR002110">
    <property type="entry name" value="Ankyrin_rpt"/>
</dbReference>
<evidence type="ECO:0000259" key="16">
    <source>
        <dbReference type="PROSITE" id="PS50011"/>
    </source>
</evidence>
<dbReference type="InterPro" id="IPR057263">
    <property type="entry name" value="COR-B"/>
</dbReference>
<evidence type="ECO:0000256" key="9">
    <source>
        <dbReference type="ARBA" id="ARBA00022840"/>
    </source>
</evidence>
<evidence type="ECO:0000259" key="17">
    <source>
        <dbReference type="PROSITE" id="PS51424"/>
    </source>
</evidence>
<feature type="binding site" evidence="14">
    <location>
        <position position="2083"/>
    </location>
    <ligand>
        <name>ATP</name>
        <dbReference type="ChEBI" id="CHEBI:30616"/>
    </ligand>
</feature>
<dbReference type="GO" id="GO:0005524">
    <property type="term" value="F:ATP binding"/>
    <property type="evidence" value="ECO:0007669"/>
    <property type="project" value="UniProtKB-UniRule"/>
</dbReference>
<dbReference type="Gene3D" id="3.30.70.1390">
    <property type="entry name" value="ROC domain from the Parkinson's disease-associated leucine-rich repeat kinase 2"/>
    <property type="match status" value="1"/>
</dbReference>
<evidence type="ECO:0000256" key="2">
    <source>
        <dbReference type="ARBA" id="ARBA00012513"/>
    </source>
</evidence>
<dbReference type="PROSITE" id="PS50297">
    <property type="entry name" value="ANK_REP_REGION"/>
    <property type="match status" value="1"/>
</dbReference>
<organism evidence="18 19">
    <name type="scientific">Acanthaster planci</name>
    <name type="common">Crown-of-thorns starfish</name>
    <dbReference type="NCBI Taxonomy" id="133434"/>
    <lineage>
        <taxon>Eukaryota</taxon>
        <taxon>Metazoa</taxon>
        <taxon>Echinodermata</taxon>
        <taxon>Eleutherozoa</taxon>
        <taxon>Asterozoa</taxon>
        <taxon>Asteroidea</taxon>
        <taxon>Valvatacea</taxon>
        <taxon>Valvatida</taxon>
        <taxon>Acanthasteridae</taxon>
        <taxon>Acanthaster</taxon>
    </lineage>
</organism>
<feature type="compositionally biased region" description="Polar residues" evidence="15">
    <location>
        <begin position="1071"/>
        <end position="1090"/>
    </location>
</feature>
<dbReference type="InterPro" id="IPR016024">
    <property type="entry name" value="ARM-type_fold"/>
</dbReference>
<dbReference type="InterPro" id="IPR015943">
    <property type="entry name" value="WD40/YVTN_repeat-like_dom_sf"/>
</dbReference>
<dbReference type="Pfam" id="PF23748">
    <property type="entry name" value="Beta-prop_LRRK2"/>
    <property type="match status" value="1"/>
</dbReference>
<dbReference type="Gene3D" id="2.130.10.10">
    <property type="entry name" value="YVTN repeat-like/Quinoprotein amine dehydrogenase"/>
    <property type="match status" value="1"/>
</dbReference>
<feature type="region of interest" description="Disordered" evidence="15">
    <location>
        <begin position="1035"/>
        <end position="1059"/>
    </location>
</feature>
<dbReference type="SMART" id="SM00369">
    <property type="entry name" value="LRR_TYP"/>
    <property type="match status" value="7"/>
</dbReference>
<dbReference type="Gene3D" id="1.10.510.10">
    <property type="entry name" value="Transferase(Phosphotransferase) domain 1"/>
    <property type="match status" value="1"/>
</dbReference>
<keyword evidence="18" id="KW-1185">Reference proteome</keyword>
<feature type="region of interest" description="Disordered" evidence="15">
    <location>
        <begin position="1071"/>
        <end position="1093"/>
    </location>
</feature>
<dbReference type="Gene3D" id="3.80.10.10">
    <property type="entry name" value="Ribonuclease Inhibitor"/>
    <property type="match status" value="3"/>
</dbReference>
<evidence type="ECO:0000256" key="14">
    <source>
        <dbReference type="PROSITE-ProRule" id="PRU10141"/>
    </source>
</evidence>
<dbReference type="Proteomes" id="UP000694845">
    <property type="component" value="Unplaced"/>
</dbReference>
<evidence type="ECO:0000256" key="7">
    <source>
        <dbReference type="ARBA" id="ARBA00022741"/>
    </source>
</evidence>
<dbReference type="Pfam" id="PF16095">
    <property type="entry name" value="COR-A"/>
    <property type="match status" value="1"/>
</dbReference>
<dbReference type="PROSITE" id="PS00107">
    <property type="entry name" value="PROTEIN_KINASE_ATP"/>
    <property type="match status" value="1"/>
</dbReference>
<feature type="region of interest" description="Disordered" evidence="15">
    <location>
        <begin position="1101"/>
        <end position="1120"/>
    </location>
</feature>
<dbReference type="GeneID" id="110983101"/>
<keyword evidence="5" id="KW-0808">Transferase</keyword>
<dbReference type="GO" id="GO:0004674">
    <property type="term" value="F:protein serine/threonine kinase activity"/>
    <property type="evidence" value="ECO:0007669"/>
    <property type="project" value="UniProtKB-KW"/>
</dbReference>
<dbReference type="PROSITE" id="PS50088">
    <property type="entry name" value="ANK_REPEAT"/>
    <property type="match status" value="1"/>
</dbReference>
<evidence type="ECO:0000256" key="15">
    <source>
        <dbReference type="SAM" id="MobiDB-lite"/>
    </source>
</evidence>
<dbReference type="GO" id="GO:0005525">
    <property type="term" value="F:GTP binding"/>
    <property type="evidence" value="ECO:0007669"/>
    <property type="project" value="UniProtKB-KW"/>
</dbReference>
<feature type="domain" description="Roc" evidence="17">
    <location>
        <begin position="1495"/>
        <end position="1682"/>
    </location>
</feature>
<dbReference type="InterPro" id="IPR056593">
    <property type="entry name" value="ANK_LRRK2"/>
</dbReference>
<dbReference type="InterPro" id="IPR011009">
    <property type="entry name" value="Kinase-like_dom_sf"/>
</dbReference>
<keyword evidence="3" id="KW-0723">Serine/threonine-protein kinase</keyword>
<feature type="repeat" description="ANK" evidence="13">
    <location>
        <begin position="700"/>
        <end position="726"/>
    </location>
</feature>
<gene>
    <name evidence="19" type="primary">LOC110983101</name>
</gene>
<dbReference type="InterPro" id="IPR000719">
    <property type="entry name" value="Prot_kinase_dom"/>
</dbReference>
<comment type="cofactor">
    <cofactor evidence="1">
        <name>Mg(2+)</name>
        <dbReference type="ChEBI" id="CHEBI:18420"/>
    </cofactor>
</comment>
<dbReference type="InterPro" id="IPR032171">
    <property type="entry name" value="COR-A"/>
</dbReference>
<dbReference type="SUPFAM" id="SSF56112">
    <property type="entry name" value="Protein kinase-like (PK-like)"/>
    <property type="match status" value="1"/>
</dbReference>
<feature type="compositionally biased region" description="Polar residues" evidence="15">
    <location>
        <begin position="1101"/>
        <end position="1113"/>
    </location>
</feature>
<dbReference type="GO" id="GO:0009966">
    <property type="term" value="P:regulation of signal transduction"/>
    <property type="evidence" value="ECO:0007669"/>
    <property type="project" value="UniProtKB-ARBA"/>
</dbReference>
<dbReference type="Gene3D" id="1.25.10.10">
    <property type="entry name" value="Leucine-rich Repeat Variant"/>
    <property type="match status" value="2"/>
</dbReference>
<dbReference type="PROSITE" id="PS51424">
    <property type="entry name" value="ROC"/>
    <property type="match status" value="1"/>
</dbReference>
<dbReference type="Pfam" id="PF08477">
    <property type="entry name" value="Roc"/>
    <property type="match status" value="1"/>
</dbReference>
<dbReference type="InterPro" id="IPR005225">
    <property type="entry name" value="Small_GTP-bd"/>
</dbReference>
<evidence type="ECO:0000313" key="19">
    <source>
        <dbReference type="RefSeq" id="XP_022097750.1"/>
    </source>
</evidence>
<dbReference type="Gene3D" id="1.25.40.20">
    <property type="entry name" value="Ankyrin repeat-containing domain"/>
    <property type="match status" value="1"/>
</dbReference>
<dbReference type="Pfam" id="PF25497">
    <property type="entry name" value="COR-B"/>
    <property type="match status" value="1"/>
</dbReference>
<dbReference type="InterPro" id="IPR036770">
    <property type="entry name" value="Ankyrin_rpt-contain_sf"/>
</dbReference>
<feature type="region of interest" description="Disordered" evidence="15">
    <location>
        <begin position="909"/>
        <end position="958"/>
    </location>
</feature>
<keyword evidence="6" id="KW-0677">Repeat</keyword>
<dbReference type="Pfam" id="PF13855">
    <property type="entry name" value="LRR_8"/>
    <property type="match status" value="2"/>
</dbReference>
<dbReference type="Pfam" id="PF00560">
    <property type="entry name" value="LRR_1"/>
    <property type="match status" value="1"/>
</dbReference>
<dbReference type="SUPFAM" id="SSF52058">
    <property type="entry name" value="L domain-like"/>
    <property type="match status" value="1"/>
</dbReference>
<evidence type="ECO:0000256" key="4">
    <source>
        <dbReference type="ARBA" id="ARBA00022614"/>
    </source>
</evidence>
<dbReference type="InterPro" id="IPR027417">
    <property type="entry name" value="P-loop_NTPase"/>
</dbReference>
<evidence type="ECO:0000256" key="5">
    <source>
        <dbReference type="ARBA" id="ARBA00022679"/>
    </source>
</evidence>
<dbReference type="InterPro" id="IPR020859">
    <property type="entry name" value="ROC"/>
</dbReference>
<dbReference type="PANTHER" id="PTHR48005">
    <property type="entry name" value="LEUCINE RICH REPEAT KINASE 2"/>
    <property type="match status" value="1"/>
</dbReference>
<comment type="catalytic activity">
    <reaction evidence="12">
        <text>L-seryl-[protein] + ATP = O-phospho-L-seryl-[protein] + ADP + H(+)</text>
        <dbReference type="Rhea" id="RHEA:17989"/>
        <dbReference type="Rhea" id="RHEA-COMP:9863"/>
        <dbReference type="Rhea" id="RHEA-COMP:11604"/>
        <dbReference type="ChEBI" id="CHEBI:15378"/>
        <dbReference type="ChEBI" id="CHEBI:29999"/>
        <dbReference type="ChEBI" id="CHEBI:30616"/>
        <dbReference type="ChEBI" id="CHEBI:83421"/>
        <dbReference type="ChEBI" id="CHEBI:456216"/>
        <dbReference type="EC" id="2.7.11.1"/>
    </reaction>
</comment>
<feature type="compositionally biased region" description="Basic and acidic residues" evidence="15">
    <location>
        <begin position="919"/>
        <end position="934"/>
    </location>
</feature>
<feature type="domain" description="Protein kinase" evidence="16">
    <location>
        <begin position="2056"/>
        <end position="2326"/>
    </location>
</feature>
<dbReference type="InterPro" id="IPR056597">
    <property type="entry name" value="ARM_LRRK2"/>
</dbReference>
<dbReference type="SUPFAM" id="SSF52540">
    <property type="entry name" value="P-loop containing nucleoside triphosphate hydrolases"/>
    <property type="match status" value="1"/>
</dbReference>
<accession>A0A8B7YZ19</accession>
<evidence type="ECO:0000256" key="3">
    <source>
        <dbReference type="ARBA" id="ARBA00022527"/>
    </source>
</evidence>
<dbReference type="Pfam" id="PF23745">
    <property type="entry name" value="ANK_LRRK2"/>
    <property type="match status" value="1"/>
</dbReference>
<evidence type="ECO:0000313" key="18">
    <source>
        <dbReference type="Proteomes" id="UP000694845"/>
    </source>
</evidence>
<keyword evidence="7 14" id="KW-0547">Nucleotide-binding</keyword>
<dbReference type="SUPFAM" id="SSF50978">
    <property type="entry name" value="WD40 repeat-like"/>
    <property type="match status" value="1"/>
</dbReference>
<evidence type="ECO:0000256" key="11">
    <source>
        <dbReference type="ARBA" id="ARBA00047899"/>
    </source>
</evidence>
<dbReference type="PROSITE" id="PS00108">
    <property type="entry name" value="PROTEIN_KINASE_ST"/>
    <property type="match status" value="1"/>
</dbReference>
<dbReference type="KEGG" id="aplc:110983101"/>
<dbReference type="RefSeq" id="XP_022097750.1">
    <property type="nucleotide sequence ID" value="XM_022242058.1"/>
</dbReference>
<evidence type="ECO:0000256" key="13">
    <source>
        <dbReference type="PROSITE-ProRule" id="PRU00023"/>
    </source>
</evidence>
<dbReference type="PRINTS" id="PR00449">
    <property type="entry name" value="RASTRNSFRMNG"/>
</dbReference>
<dbReference type="InterPro" id="IPR011989">
    <property type="entry name" value="ARM-like"/>
</dbReference>
<dbReference type="InterPro" id="IPR003591">
    <property type="entry name" value="Leu-rich_rpt_typical-subtyp"/>
</dbReference>
<dbReference type="SMART" id="SM00220">
    <property type="entry name" value="S_TKc"/>
    <property type="match status" value="1"/>
</dbReference>
<evidence type="ECO:0000256" key="8">
    <source>
        <dbReference type="ARBA" id="ARBA00022777"/>
    </source>
</evidence>
<dbReference type="PROSITE" id="PS51419">
    <property type="entry name" value="RAB"/>
    <property type="match status" value="1"/>
</dbReference>
<keyword evidence="13" id="KW-0040">ANK repeat</keyword>
<protein>
    <recommendedName>
        <fullName evidence="2">non-specific serine/threonine protein kinase</fullName>
        <ecNumber evidence="2">2.7.11.1</ecNumber>
    </recommendedName>
</protein>
<dbReference type="PROSITE" id="PS50011">
    <property type="entry name" value="PROTEIN_KINASE_DOM"/>
    <property type="match status" value="1"/>
</dbReference>
<evidence type="ECO:0000256" key="12">
    <source>
        <dbReference type="ARBA" id="ARBA00048679"/>
    </source>
</evidence>
<dbReference type="PANTHER" id="PTHR48005:SF13">
    <property type="entry name" value="SERINE_THREONINE-PROTEIN KINASE DDB_G0278509-RELATED"/>
    <property type="match status" value="1"/>
</dbReference>
<dbReference type="Pfam" id="PF23744">
    <property type="entry name" value="ARM_LRRK2"/>
    <property type="match status" value="1"/>
</dbReference>
<evidence type="ECO:0000256" key="10">
    <source>
        <dbReference type="ARBA" id="ARBA00023134"/>
    </source>
</evidence>
<dbReference type="InterPro" id="IPR051420">
    <property type="entry name" value="Ser_Thr_Kinases_DiverseReg"/>
</dbReference>
<dbReference type="InterPro" id="IPR001611">
    <property type="entry name" value="Leu-rich_rpt"/>
</dbReference>
<proteinExistence type="predicted"/>
<dbReference type="InterPro" id="IPR056602">
    <property type="entry name" value="Beta-prop_LRRK2"/>
</dbReference>
<dbReference type="SMART" id="SM00248">
    <property type="entry name" value="ANK"/>
    <property type="match status" value="2"/>
</dbReference>
<dbReference type="GO" id="GO:0005737">
    <property type="term" value="C:cytoplasm"/>
    <property type="evidence" value="ECO:0007669"/>
    <property type="project" value="UniProtKB-ARBA"/>
</dbReference>
<dbReference type="Pfam" id="PF00069">
    <property type="entry name" value="Pkinase"/>
    <property type="match status" value="1"/>
</dbReference>
<evidence type="ECO:0000256" key="6">
    <source>
        <dbReference type="ARBA" id="ARBA00022737"/>
    </source>
</evidence>